<dbReference type="PROSITE" id="PS01123">
    <property type="entry name" value="TNASE_1"/>
    <property type="match status" value="1"/>
</dbReference>
<evidence type="ECO:0000256" key="2">
    <source>
        <dbReference type="ARBA" id="ARBA00022759"/>
    </source>
</evidence>
<dbReference type="SMART" id="SM00318">
    <property type="entry name" value="SNc"/>
    <property type="match status" value="1"/>
</dbReference>
<dbReference type="CDD" id="cd00175">
    <property type="entry name" value="SNc"/>
    <property type="match status" value="1"/>
</dbReference>
<dbReference type="EC" id="3.1.31.1" evidence="6"/>
<dbReference type="GO" id="GO:0003676">
    <property type="term" value="F:nucleic acid binding"/>
    <property type="evidence" value="ECO:0007669"/>
    <property type="project" value="InterPro"/>
</dbReference>
<sequence>MFRSILQAGVILLVLVGCQQLLQKTNLLDSVDPGTISTATSEQIVGRVVRVIDGDTVSVLDKNNTQHRIRLAQIDAPETKQAYSKVAKEALSSLVANREVTVKVDGIDRYQRVLGELFIADQNVNLYLVRNGLAWAYTAYVTDDNYVVAQRLAQKEQRGLWADPHAVAPWEFRRQQRKQRQ</sequence>
<organism evidence="6 7">
    <name type="scientific">Oligella ureolytica</name>
    <dbReference type="NCBI Taxonomy" id="90244"/>
    <lineage>
        <taxon>Bacteria</taxon>
        <taxon>Pseudomonadati</taxon>
        <taxon>Pseudomonadota</taxon>
        <taxon>Betaproteobacteria</taxon>
        <taxon>Burkholderiales</taxon>
        <taxon>Alcaligenaceae</taxon>
        <taxon>Oligella</taxon>
    </lineage>
</organism>
<dbReference type="Proteomes" id="UP000594903">
    <property type="component" value="Chromosome"/>
</dbReference>
<keyword evidence="1" id="KW-0540">Nuclease</keyword>
<dbReference type="PANTHER" id="PTHR12302:SF3">
    <property type="entry name" value="SERINE_THREONINE-PROTEIN KINASE 31"/>
    <property type="match status" value="1"/>
</dbReference>
<dbReference type="GO" id="GO:1990599">
    <property type="term" value="F:3' overhang single-stranded DNA endodeoxyribonuclease activity"/>
    <property type="evidence" value="ECO:0007669"/>
    <property type="project" value="UniProtKB-EC"/>
</dbReference>
<dbReference type="OrthoDB" id="9805504at2"/>
<reference evidence="6 7" key="1">
    <citation type="submission" date="2018-06" db="EMBL/GenBank/DDBJ databases">
        <authorList>
            <consortium name="Pathogen Informatics"/>
            <person name="Doyle S."/>
        </authorList>
    </citation>
    <scope>NUCLEOTIDE SEQUENCE [LARGE SCALE GENOMIC DNA]</scope>
    <source>
        <strain evidence="6 7">NCTC11997</strain>
    </source>
</reference>
<dbReference type="Proteomes" id="UP000254603">
    <property type="component" value="Unassembled WGS sequence"/>
</dbReference>
<keyword evidence="2" id="KW-0255">Endonuclease</keyword>
<proteinExistence type="predicted"/>
<evidence type="ECO:0000313" key="8">
    <source>
        <dbReference type="Proteomes" id="UP000594903"/>
    </source>
</evidence>
<dbReference type="STRING" id="1122619.GCA_000373745_01832"/>
<evidence type="ECO:0000256" key="3">
    <source>
        <dbReference type="ARBA" id="ARBA00022801"/>
    </source>
</evidence>
<name>A0A378XFU0_9BURK</name>
<dbReference type="SUPFAM" id="SSF50199">
    <property type="entry name" value="Staphylococcal nuclease"/>
    <property type="match status" value="1"/>
</dbReference>
<dbReference type="RefSeq" id="WP_018575014.1">
    <property type="nucleotide sequence ID" value="NZ_CP065725.1"/>
</dbReference>
<dbReference type="AlphaFoldDB" id="A0A378XFU0"/>
<dbReference type="InterPro" id="IPR002071">
    <property type="entry name" value="Thermonucl_AS"/>
</dbReference>
<gene>
    <name evidence="6" type="primary">nucH</name>
    <name evidence="5" type="ORF">I6G29_08125</name>
    <name evidence="6" type="ORF">NCTC11997_01692</name>
</gene>
<dbReference type="Gene3D" id="2.40.50.90">
    <property type="match status" value="1"/>
</dbReference>
<accession>A0A378XFU0</accession>
<feature type="domain" description="TNase-like" evidence="4">
    <location>
        <begin position="42"/>
        <end position="163"/>
    </location>
</feature>
<evidence type="ECO:0000313" key="5">
    <source>
        <dbReference type="EMBL" id="QPT39153.1"/>
    </source>
</evidence>
<dbReference type="EMBL" id="CP065725">
    <property type="protein sequence ID" value="QPT39153.1"/>
    <property type="molecule type" value="Genomic_DNA"/>
</dbReference>
<evidence type="ECO:0000313" key="6">
    <source>
        <dbReference type="EMBL" id="SUA55026.1"/>
    </source>
</evidence>
<evidence type="ECO:0000259" key="4">
    <source>
        <dbReference type="PROSITE" id="PS50830"/>
    </source>
</evidence>
<dbReference type="PROSITE" id="PS51257">
    <property type="entry name" value="PROKAR_LIPOPROTEIN"/>
    <property type="match status" value="1"/>
</dbReference>
<dbReference type="InterPro" id="IPR016071">
    <property type="entry name" value="Staphylococal_nuclease_OB-fold"/>
</dbReference>
<reference evidence="5 8" key="2">
    <citation type="submission" date="2020-12" db="EMBL/GenBank/DDBJ databases">
        <title>FDA dAtabase for Regulatory Grade micrObial Sequences (FDA-ARGOS): Supporting development and validation of Infectious Disease Dx tests.</title>
        <authorList>
            <person name="Sproer C."/>
            <person name="Gronow S."/>
            <person name="Severitt S."/>
            <person name="Schroder I."/>
            <person name="Tallon L."/>
            <person name="Sadzewicz L."/>
            <person name="Zhao X."/>
            <person name="Boylan J."/>
            <person name="Ott S."/>
            <person name="Bowen H."/>
            <person name="Vavikolanu K."/>
            <person name="Mehta A."/>
            <person name="Aluvathingal J."/>
            <person name="Nadendla S."/>
            <person name="Lowell S."/>
            <person name="Myers T."/>
            <person name="Yan Y."/>
            <person name="Sichtig H."/>
        </authorList>
    </citation>
    <scope>NUCLEOTIDE SEQUENCE [LARGE SCALE GENOMIC DNA]</scope>
    <source>
        <strain evidence="5 8">FDAARGOS_872</strain>
    </source>
</reference>
<keyword evidence="8" id="KW-1185">Reference proteome</keyword>
<dbReference type="InterPro" id="IPR035437">
    <property type="entry name" value="SNase_OB-fold_sf"/>
</dbReference>
<protein>
    <submittedName>
        <fullName evidence="5 6">Thermonuclease</fullName>
        <ecNumber evidence="6">3.1.31.1</ecNumber>
    </submittedName>
</protein>
<evidence type="ECO:0000313" key="7">
    <source>
        <dbReference type="Proteomes" id="UP000254603"/>
    </source>
</evidence>
<keyword evidence="3 6" id="KW-0378">Hydrolase</keyword>
<dbReference type="PANTHER" id="PTHR12302">
    <property type="entry name" value="EBNA2 BINDING PROTEIN P100"/>
    <property type="match status" value="1"/>
</dbReference>
<dbReference type="EMBL" id="UGSB01000001">
    <property type="protein sequence ID" value="SUA55026.1"/>
    <property type="molecule type" value="Genomic_DNA"/>
</dbReference>
<evidence type="ECO:0000256" key="1">
    <source>
        <dbReference type="ARBA" id="ARBA00022722"/>
    </source>
</evidence>
<dbReference type="PROSITE" id="PS50830">
    <property type="entry name" value="TNASE_3"/>
    <property type="match status" value="1"/>
</dbReference>
<dbReference type="Pfam" id="PF00565">
    <property type="entry name" value="SNase"/>
    <property type="match status" value="1"/>
</dbReference>